<evidence type="ECO:0000313" key="8">
    <source>
        <dbReference type="EMBL" id="MBO4138958.1"/>
    </source>
</evidence>
<evidence type="ECO:0000313" key="9">
    <source>
        <dbReference type="EMBL" id="SCF13067.1"/>
    </source>
</evidence>
<dbReference type="GO" id="GO:0005886">
    <property type="term" value="C:plasma membrane"/>
    <property type="evidence" value="ECO:0007669"/>
    <property type="project" value="UniProtKB-SubCell"/>
</dbReference>
<evidence type="ECO:0000256" key="5">
    <source>
        <dbReference type="ARBA" id="ARBA00023136"/>
    </source>
</evidence>
<dbReference type="InterPro" id="IPR011701">
    <property type="entry name" value="MFS"/>
</dbReference>
<dbReference type="SUPFAM" id="SSF103473">
    <property type="entry name" value="MFS general substrate transporter"/>
    <property type="match status" value="1"/>
</dbReference>
<comment type="subcellular location">
    <subcellularLocation>
        <location evidence="1">Cell membrane</location>
        <topology evidence="1">Multi-pass membrane protein</topology>
    </subcellularLocation>
</comment>
<evidence type="ECO:0000256" key="3">
    <source>
        <dbReference type="ARBA" id="ARBA00022692"/>
    </source>
</evidence>
<evidence type="ECO:0000256" key="7">
    <source>
        <dbReference type="SAM" id="Phobius"/>
    </source>
</evidence>
<dbReference type="EMBL" id="JAGFVQ010000002">
    <property type="protein sequence ID" value="MBO4138958.1"/>
    <property type="molecule type" value="Genomic_DNA"/>
</dbReference>
<evidence type="ECO:0000256" key="2">
    <source>
        <dbReference type="ARBA" id="ARBA00022475"/>
    </source>
</evidence>
<dbReference type="CDD" id="cd06173">
    <property type="entry name" value="MFS_MefA_like"/>
    <property type="match status" value="1"/>
</dbReference>
<dbReference type="EMBL" id="FMCQ01000011">
    <property type="protein sequence ID" value="SCF13067.1"/>
    <property type="molecule type" value="Genomic_DNA"/>
</dbReference>
<dbReference type="Proteomes" id="UP000199405">
    <property type="component" value="Unassembled WGS sequence"/>
</dbReference>
<dbReference type="PANTHER" id="PTHR23513">
    <property type="entry name" value="INTEGRAL MEMBRANE EFFLUX PROTEIN-RELATED"/>
    <property type="match status" value="1"/>
</dbReference>
<evidence type="ECO:0000256" key="4">
    <source>
        <dbReference type="ARBA" id="ARBA00022989"/>
    </source>
</evidence>
<evidence type="ECO:0000313" key="11">
    <source>
        <dbReference type="Proteomes" id="UP000669887"/>
    </source>
</evidence>
<keyword evidence="3 7" id="KW-0812">Transmembrane</keyword>
<keyword evidence="2" id="KW-1003">Cell membrane</keyword>
<reference evidence="9 10" key="1">
    <citation type="submission" date="2016-06" db="EMBL/GenBank/DDBJ databases">
        <authorList>
            <person name="Varghese N."/>
            <person name="Submissions Spin"/>
        </authorList>
    </citation>
    <scope>NUCLEOTIDE SEQUENCE [LARGE SCALE GENOMIC DNA]</scope>
    <source>
        <strain evidence="9 10">DSM 45142</strain>
    </source>
</reference>
<feature type="transmembrane region" description="Helical" evidence="7">
    <location>
        <begin position="12"/>
        <end position="37"/>
    </location>
</feature>
<comment type="caution">
    <text evidence="8">The sequence shown here is derived from an EMBL/GenBank/DDBJ whole genome shotgun (WGS) entry which is preliminary data.</text>
</comment>
<reference evidence="8" key="2">
    <citation type="submission" date="2021-03" db="EMBL/GenBank/DDBJ databases">
        <title>X isolated from Micromonospora tulbaghiae.</title>
        <authorList>
            <person name="Stennett H.L."/>
        </authorList>
    </citation>
    <scope>NUCLEOTIDE SEQUENCE</scope>
    <source>
        <strain evidence="8">28M1-20</strain>
    </source>
</reference>
<keyword evidence="10" id="KW-1185">Reference proteome</keyword>
<feature type="transmembrane region" description="Helical" evidence="7">
    <location>
        <begin position="252"/>
        <end position="273"/>
    </location>
</feature>
<feature type="transmembrane region" description="Helical" evidence="7">
    <location>
        <begin position="104"/>
        <end position="125"/>
    </location>
</feature>
<dbReference type="InterPro" id="IPR036259">
    <property type="entry name" value="MFS_trans_sf"/>
</dbReference>
<dbReference type="PANTHER" id="PTHR23513:SF6">
    <property type="entry name" value="MAJOR FACILITATOR SUPERFAMILY ASSOCIATED DOMAIN-CONTAINING PROTEIN"/>
    <property type="match status" value="1"/>
</dbReference>
<dbReference type="GO" id="GO:0022857">
    <property type="term" value="F:transmembrane transporter activity"/>
    <property type="evidence" value="ECO:0007669"/>
    <property type="project" value="InterPro"/>
</dbReference>
<dbReference type="Gene3D" id="1.20.1250.20">
    <property type="entry name" value="MFS general substrate transporter like domains"/>
    <property type="match status" value="1"/>
</dbReference>
<gene>
    <name evidence="9" type="ORF">GA0070562_0415</name>
    <name evidence="8" type="ORF">J5U46_02160</name>
</gene>
<feature type="transmembrane region" description="Helical" evidence="7">
    <location>
        <begin position="80"/>
        <end position="98"/>
    </location>
</feature>
<feature type="transmembrane region" description="Helical" evidence="7">
    <location>
        <begin position="222"/>
        <end position="246"/>
    </location>
</feature>
<proteinExistence type="predicted"/>
<feature type="region of interest" description="Disordered" evidence="6">
    <location>
        <begin position="396"/>
        <end position="423"/>
    </location>
</feature>
<feature type="transmembrane region" description="Helical" evidence="7">
    <location>
        <begin position="375"/>
        <end position="393"/>
    </location>
</feature>
<dbReference type="AlphaFoldDB" id="A0AAW4JGR3"/>
<dbReference type="GeneID" id="93473120"/>
<feature type="transmembrane region" description="Helical" evidence="7">
    <location>
        <begin position="49"/>
        <end position="68"/>
    </location>
</feature>
<name>A0AAW4JGR3_9ACTN</name>
<dbReference type="RefSeq" id="WP_091427250.1">
    <property type="nucleotide sequence ID" value="NZ_FMCQ01000011.1"/>
</dbReference>
<dbReference type="Proteomes" id="UP000669887">
    <property type="component" value="Unassembled WGS sequence"/>
</dbReference>
<feature type="transmembrane region" description="Helical" evidence="7">
    <location>
        <begin position="309"/>
        <end position="327"/>
    </location>
</feature>
<evidence type="ECO:0000256" key="6">
    <source>
        <dbReference type="SAM" id="MobiDB-lite"/>
    </source>
</evidence>
<keyword evidence="4 7" id="KW-1133">Transmembrane helix</keyword>
<keyword evidence="5 7" id="KW-0472">Membrane</keyword>
<evidence type="ECO:0000313" key="10">
    <source>
        <dbReference type="Proteomes" id="UP000199405"/>
    </source>
</evidence>
<sequence length="423" mass="44047">MRRLGSDFGWLWSAYAASTYGTWLAFGAFPLIAVRVLDSSAFAVSLLEAAGLAVAAVLAVPLGPWVAHRPKLPVMVATDLVRFAALASVPAAHALGVLSYGQLLVVAVVCGTAGITFTAASGAYLKSLVRGDGLLAANGRFEATSWAATAAGPPLGGALVGLLGPVVTITADAVSHLLSAFAVRRIRGGDTAASRVPASGSRAADLGAGWRFVRHDPVLWRLFLNSVLVGGLIMATAPLLAVLLLGEYRVAAWQYGLVFGVSALGGVLGARLSPRLVRRYGRRRVMTVAGWLRSIVPLGLAFTHPGTTGLLTVIAVESALITCMGVFNPIYATERLRRTPQAHTAQVLTAWSVTGRLTQAALMTAWGVLATVVGPLAAITASGVLLLATPLLLPTRRHTRDPEPARPAAAVSRTRRPDGQTAR</sequence>
<protein>
    <submittedName>
        <fullName evidence="8">MFS transporter</fullName>
    </submittedName>
    <submittedName>
        <fullName evidence="9">Major Facilitator Superfamily protein</fullName>
    </submittedName>
</protein>
<evidence type="ECO:0000256" key="1">
    <source>
        <dbReference type="ARBA" id="ARBA00004651"/>
    </source>
</evidence>
<dbReference type="Pfam" id="PF07690">
    <property type="entry name" value="MFS_1"/>
    <property type="match status" value="1"/>
</dbReference>
<organism evidence="8 11">
    <name type="scientific">Micromonospora tulbaghiae</name>
    <dbReference type="NCBI Taxonomy" id="479978"/>
    <lineage>
        <taxon>Bacteria</taxon>
        <taxon>Bacillati</taxon>
        <taxon>Actinomycetota</taxon>
        <taxon>Actinomycetes</taxon>
        <taxon>Micromonosporales</taxon>
        <taxon>Micromonosporaceae</taxon>
        <taxon>Micromonospora</taxon>
    </lineage>
</organism>
<accession>A0AAW4JGR3</accession>
<feature type="transmembrane region" description="Helical" evidence="7">
    <location>
        <begin position="285"/>
        <end position="303"/>
    </location>
</feature>